<dbReference type="EMBL" id="LJUO01000020">
    <property type="protein sequence ID" value="KPK72890.1"/>
    <property type="molecule type" value="Genomic_DNA"/>
</dbReference>
<dbReference type="AlphaFoldDB" id="A0A0S8GMP0"/>
<dbReference type="Gene3D" id="2.60.40.4070">
    <property type="match status" value="1"/>
</dbReference>
<reference evidence="3 4" key="1">
    <citation type="journal article" date="2015" name="Microbiome">
        <title>Genomic resolution of linkages in carbon, nitrogen, and sulfur cycling among widespread estuary sediment bacteria.</title>
        <authorList>
            <person name="Baker B.J."/>
            <person name="Lazar C.S."/>
            <person name="Teske A.P."/>
            <person name="Dick G.J."/>
        </authorList>
    </citation>
    <scope>NUCLEOTIDE SEQUENCE [LARGE SCALE GENOMIC DNA]</scope>
    <source>
        <strain evidence="3">SM23_60</strain>
    </source>
</reference>
<proteinExistence type="predicted"/>
<comment type="caution">
    <text evidence="3">The sequence shown here is derived from an EMBL/GenBank/DDBJ whole genome shotgun (WGS) entry which is preliminary data.</text>
</comment>
<accession>A0A0S8GMP0</accession>
<dbReference type="Proteomes" id="UP000051096">
    <property type="component" value="Unassembled WGS sequence"/>
</dbReference>
<evidence type="ECO:0000313" key="3">
    <source>
        <dbReference type="EMBL" id="KPK72890.1"/>
    </source>
</evidence>
<dbReference type="NCBIfam" id="TIGR04183">
    <property type="entry name" value="Por_Secre_tail"/>
    <property type="match status" value="1"/>
</dbReference>
<feature type="signal peptide" evidence="1">
    <location>
        <begin position="1"/>
        <end position="24"/>
    </location>
</feature>
<evidence type="ECO:0000256" key="1">
    <source>
        <dbReference type="SAM" id="SignalP"/>
    </source>
</evidence>
<dbReference type="PANTHER" id="PTHR42754">
    <property type="entry name" value="ENDOGLUCANASE"/>
    <property type="match status" value="1"/>
</dbReference>
<dbReference type="PANTHER" id="PTHR42754:SF1">
    <property type="entry name" value="LIPOPROTEIN"/>
    <property type="match status" value="1"/>
</dbReference>
<sequence>MNYYSRIAVPVLLISCLFTTQAYAPPPDILWYEVYGGTEEDYGRAVCQADGGYMVAAYGSSFGAGGDDVYVMKINEDGDTLWFKTYGGVANERAFSIKPTSDNHYIISGFTSSQGSGGSDVWLLKVDENGDTAWTSYFGNLTWDAAYCANETSDNGFIVAGMSTIYGYGDQLFLVKTDANGDSIWAKAYGGTDQDYGHWVKQTTDGGYIVVGRTYSYGPGLCNGWLLKTDANGDTMWTRLYGGNGEDLLYTVLPLSDGSYILVGGTDSWGAGLGDVYVVRAGADGDTLWMNWYGGANADQGQHAIITHDGNIAIVGYTYSYAVGESDVYLLKIDLNGDTLWTTTVGGIYHDFGYYLDQTPDSGYIIAGRTRSWGAGQSDVYLIKTGTDLGAAENEGRDISTNPTVFPNPFSTSANISFGVDSRQYSVGSMRIYDVAGRCVKSFDPLPYAQSPMQITWDGTDDVKNMLPNGVYLLRLTAGEHSETKKLLLIR</sequence>
<feature type="chain" id="PRO_5006647060" description="Secretion system C-terminal sorting domain-containing protein" evidence="1">
    <location>
        <begin position="25"/>
        <end position="491"/>
    </location>
</feature>
<keyword evidence="1" id="KW-0732">Signal</keyword>
<evidence type="ECO:0000313" key="4">
    <source>
        <dbReference type="Proteomes" id="UP000051096"/>
    </source>
</evidence>
<evidence type="ECO:0000259" key="2">
    <source>
        <dbReference type="Pfam" id="PF18962"/>
    </source>
</evidence>
<protein>
    <recommendedName>
        <fullName evidence="2">Secretion system C-terminal sorting domain-containing protein</fullName>
    </recommendedName>
</protein>
<name>A0A0S8GMP0_UNCW3</name>
<organism evidence="3 4">
    <name type="scientific">candidate division WOR_3 bacterium SM23_60</name>
    <dbReference type="NCBI Taxonomy" id="1703780"/>
    <lineage>
        <taxon>Bacteria</taxon>
        <taxon>Bacteria division WOR-3</taxon>
    </lineage>
</organism>
<dbReference type="Pfam" id="PF18962">
    <property type="entry name" value="Por_Secre_tail"/>
    <property type="match status" value="1"/>
</dbReference>
<dbReference type="InterPro" id="IPR026444">
    <property type="entry name" value="Secre_tail"/>
</dbReference>
<feature type="domain" description="Secretion system C-terminal sorting" evidence="2">
    <location>
        <begin position="405"/>
        <end position="488"/>
    </location>
</feature>
<gene>
    <name evidence="3" type="ORF">AMJ87_03340</name>
</gene>